<evidence type="ECO:0000313" key="3">
    <source>
        <dbReference type="Proteomes" id="UP000250321"/>
    </source>
</evidence>
<dbReference type="EMBL" id="PJQY01001828">
    <property type="protein sequence ID" value="PQP99351.1"/>
    <property type="molecule type" value="Genomic_DNA"/>
</dbReference>
<protein>
    <submittedName>
        <fullName evidence="2">Protein ROS1 isoform X2</fullName>
    </submittedName>
</protein>
<evidence type="ECO:0000313" key="2">
    <source>
        <dbReference type="EMBL" id="PQP99351.1"/>
    </source>
</evidence>
<feature type="region of interest" description="Disordered" evidence="1">
    <location>
        <begin position="16"/>
        <end position="43"/>
    </location>
</feature>
<feature type="compositionally biased region" description="Basic and acidic residues" evidence="1">
    <location>
        <begin position="17"/>
        <end position="33"/>
    </location>
</feature>
<dbReference type="AlphaFoldDB" id="A0A314XXT4"/>
<dbReference type="Proteomes" id="UP000250321">
    <property type="component" value="Unassembled WGS sequence"/>
</dbReference>
<accession>A0A314XXT4</accession>
<sequence length="111" mass="12327">MPVTDEKLLTCEAAKCGNKESSSDESNHLEEASRSLCGSYKPPEDSQIHFNEKVDHLEILEDSVVTYNPKVQRKISTEVGFHASQGMPSLPPECSSQTKDEMAAQNYESHL</sequence>
<keyword evidence="3" id="KW-1185">Reference proteome</keyword>
<name>A0A314XXT4_PRUYE</name>
<reference evidence="2 3" key="1">
    <citation type="submission" date="2018-02" db="EMBL/GenBank/DDBJ databases">
        <title>Draft genome of wild Prunus yedoensis var. nudiflora.</title>
        <authorList>
            <person name="Baek S."/>
            <person name="Kim J.-H."/>
            <person name="Choi K."/>
            <person name="Kim G.-B."/>
            <person name="Cho A."/>
            <person name="Jang H."/>
            <person name="Shin C.-H."/>
            <person name="Yu H.-J."/>
            <person name="Mun J.-H."/>
        </authorList>
    </citation>
    <scope>NUCLEOTIDE SEQUENCE [LARGE SCALE GENOMIC DNA]</scope>
    <source>
        <strain evidence="3">cv. Jeju island</strain>
        <tissue evidence="2">Leaf</tissue>
    </source>
</reference>
<gene>
    <name evidence="2" type="ORF">Pyn_08003</name>
</gene>
<organism evidence="2 3">
    <name type="scientific">Prunus yedoensis var. nudiflora</name>
    <dbReference type="NCBI Taxonomy" id="2094558"/>
    <lineage>
        <taxon>Eukaryota</taxon>
        <taxon>Viridiplantae</taxon>
        <taxon>Streptophyta</taxon>
        <taxon>Embryophyta</taxon>
        <taxon>Tracheophyta</taxon>
        <taxon>Spermatophyta</taxon>
        <taxon>Magnoliopsida</taxon>
        <taxon>eudicotyledons</taxon>
        <taxon>Gunneridae</taxon>
        <taxon>Pentapetalae</taxon>
        <taxon>rosids</taxon>
        <taxon>fabids</taxon>
        <taxon>Rosales</taxon>
        <taxon>Rosaceae</taxon>
        <taxon>Amygdaloideae</taxon>
        <taxon>Amygdaleae</taxon>
        <taxon>Prunus</taxon>
    </lineage>
</organism>
<comment type="caution">
    <text evidence="2">The sequence shown here is derived from an EMBL/GenBank/DDBJ whole genome shotgun (WGS) entry which is preliminary data.</text>
</comment>
<proteinExistence type="predicted"/>
<feature type="region of interest" description="Disordered" evidence="1">
    <location>
        <begin position="82"/>
        <end position="111"/>
    </location>
</feature>
<evidence type="ECO:0000256" key="1">
    <source>
        <dbReference type="SAM" id="MobiDB-lite"/>
    </source>
</evidence>